<evidence type="ECO:0000256" key="20">
    <source>
        <dbReference type="ARBA" id="ARBA00040437"/>
    </source>
</evidence>
<keyword evidence="7" id="KW-0812">Transmembrane</keyword>
<dbReference type="Gene3D" id="3.10.120.10">
    <property type="entry name" value="Cytochrome b5-like heme/steroid binding domain"/>
    <property type="match status" value="1"/>
</dbReference>
<evidence type="ECO:0000256" key="18">
    <source>
        <dbReference type="ARBA" id="ARBA00037812"/>
    </source>
</evidence>
<evidence type="ECO:0000256" key="2">
    <source>
        <dbReference type="ARBA" id="ARBA00004389"/>
    </source>
</evidence>
<dbReference type="Ensembl" id="ENSCHIT00010051027.1">
    <property type="protein sequence ID" value="ENSCHIP00010036313.1"/>
    <property type="gene ID" value="ENSCHIG00010027067.1"/>
</dbReference>
<evidence type="ECO:0000256" key="15">
    <source>
        <dbReference type="ARBA" id="ARBA00023128"/>
    </source>
</evidence>
<keyword evidence="10" id="KW-0256">Endoplasmic reticulum</keyword>
<evidence type="ECO:0000313" key="23">
    <source>
        <dbReference type="Ensembl" id="ENSCHIP00010036313.1"/>
    </source>
</evidence>
<evidence type="ECO:0000256" key="16">
    <source>
        <dbReference type="ARBA" id="ARBA00023136"/>
    </source>
</evidence>
<dbReference type="PANTHER" id="PTHR10281">
    <property type="entry name" value="MEMBRANE-ASSOCIATED PROGESTERONE RECEPTOR COMPONENT-RELATED"/>
    <property type="match status" value="1"/>
</dbReference>
<keyword evidence="15" id="KW-0496">Mitochondrion</keyword>
<keyword evidence="5" id="KW-0597">Phosphoprotein</keyword>
<dbReference type="GO" id="GO:0005789">
    <property type="term" value="C:endoplasmic reticulum membrane"/>
    <property type="evidence" value="ECO:0007669"/>
    <property type="project" value="UniProtKB-SubCell"/>
</dbReference>
<dbReference type="InterPro" id="IPR001199">
    <property type="entry name" value="Cyt_B5-like_heme/steroid-bd"/>
</dbReference>
<evidence type="ECO:0000256" key="5">
    <source>
        <dbReference type="ARBA" id="ARBA00022553"/>
    </source>
</evidence>
<proteinExistence type="inferred from homology"/>
<dbReference type="Pfam" id="PF00173">
    <property type="entry name" value="Cyt-b5"/>
    <property type="match status" value="1"/>
</dbReference>
<evidence type="ECO:0000256" key="12">
    <source>
        <dbReference type="ARBA" id="ARBA00022989"/>
    </source>
</evidence>
<evidence type="ECO:0000256" key="1">
    <source>
        <dbReference type="ARBA" id="ARBA00004111"/>
    </source>
</evidence>
<organism evidence="23">
    <name type="scientific">Capra hircus</name>
    <name type="common">Goat</name>
    <dbReference type="NCBI Taxonomy" id="9925"/>
    <lineage>
        <taxon>Eukaryota</taxon>
        <taxon>Metazoa</taxon>
        <taxon>Chordata</taxon>
        <taxon>Craniata</taxon>
        <taxon>Vertebrata</taxon>
        <taxon>Euteleostomi</taxon>
        <taxon>Mammalia</taxon>
        <taxon>Eutheria</taxon>
        <taxon>Laurasiatheria</taxon>
        <taxon>Artiodactyla</taxon>
        <taxon>Ruminantia</taxon>
        <taxon>Pecora</taxon>
        <taxon>Bovidae</taxon>
        <taxon>Caprinae</taxon>
        <taxon>Capra</taxon>
    </lineage>
</organism>
<keyword evidence="17" id="KW-0675">Receptor</keyword>
<evidence type="ECO:0000256" key="11">
    <source>
        <dbReference type="ARBA" id="ARBA00022848"/>
    </source>
</evidence>
<feature type="region of interest" description="Disordered" evidence="21">
    <location>
        <begin position="98"/>
        <end position="134"/>
    </location>
</feature>
<evidence type="ECO:0000256" key="10">
    <source>
        <dbReference type="ARBA" id="ARBA00022824"/>
    </source>
</evidence>
<feature type="region of interest" description="Disordered" evidence="21">
    <location>
        <begin position="40"/>
        <end position="62"/>
    </location>
</feature>
<keyword evidence="11" id="KW-0492">Microsome</keyword>
<dbReference type="PANTHER" id="PTHR10281:SF23">
    <property type="entry name" value="MEMBRANE-ASSOCIATED PROGESTERONE RECEPTOR COMPONENT 1"/>
    <property type="match status" value="1"/>
</dbReference>
<name>A0A8C2Y0L0_CAPHI</name>
<evidence type="ECO:0000256" key="21">
    <source>
        <dbReference type="SAM" id="MobiDB-lite"/>
    </source>
</evidence>
<keyword evidence="4" id="KW-0964">Secreted</keyword>
<dbReference type="InterPro" id="IPR036400">
    <property type="entry name" value="Cyt_B5-like_heme/steroid_sf"/>
</dbReference>
<evidence type="ECO:0000259" key="22">
    <source>
        <dbReference type="Pfam" id="PF00173"/>
    </source>
</evidence>
<keyword evidence="13" id="KW-0408">Iron</keyword>
<evidence type="ECO:0000256" key="6">
    <source>
        <dbReference type="ARBA" id="ARBA00022665"/>
    </source>
</evidence>
<dbReference type="InterPro" id="IPR050577">
    <property type="entry name" value="MAPR/NEUFC/NENF-like"/>
</dbReference>
<evidence type="ECO:0000256" key="14">
    <source>
        <dbReference type="ARBA" id="ARBA00023121"/>
    </source>
</evidence>
<dbReference type="GO" id="GO:0005576">
    <property type="term" value="C:extracellular region"/>
    <property type="evidence" value="ECO:0007669"/>
    <property type="project" value="UniProtKB-SubCell"/>
</dbReference>
<dbReference type="AlphaFoldDB" id="A0A8C2Y0L0"/>
<accession>A0A8C2Y0L0</accession>
<keyword evidence="16" id="KW-0472">Membrane</keyword>
<feature type="compositionally biased region" description="Gly residues" evidence="21">
    <location>
        <begin position="124"/>
        <end position="134"/>
    </location>
</feature>
<reference evidence="23" key="1">
    <citation type="submission" date="2025-08" db="UniProtKB">
        <authorList>
            <consortium name="Ensembl"/>
        </authorList>
    </citation>
    <scope>IDENTIFICATION</scope>
</reference>
<comment type="similarity">
    <text evidence="19">Belongs to the cytochrome b5 family. MAPR subfamily.</text>
</comment>
<evidence type="ECO:0000256" key="3">
    <source>
        <dbReference type="ARBA" id="ARBA00004613"/>
    </source>
</evidence>
<protein>
    <recommendedName>
        <fullName evidence="20">Membrane-associated progesterone receptor component 1</fullName>
    </recommendedName>
</protein>
<keyword evidence="14" id="KW-0446">Lipid-binding</keyword>
<keyword evidence="9" id="KW-1000">Mitochondrion outer membrane</keyword>
<keyword evidence="8" id="KW-0479">Metal-binding</keyword>
<evidence type="ECO:0000256" key="8">
    <source>
        <dbReference type="ARBA" id="ARBA00022723"/>
    </source>
</evidence>
<sequence length="134" mass="14150">MAAEDVAATGGDTSELESPLNLLLLGLCIFLLYKIVRGDQPAASDSDDDEPPPLPRLKRRDFTPAELRRFDGVQDPRILMAINGKVFDVTKGRKFYGPGTAAGRGAAKTKEGAPAPGWVLETRGGSGAPGEGLE</sequence>
<comment type="subcellular location">
    <subcellularLocation>
        <location evidence="2">Endoplasmic reticulum membrane</location>
        <topology evidence="2">Single-pass membrane protein</topology>
    </subcellularLocation>
    <subcellularLocation>
        <location evidence="1">Microsome membrane</location>
        <topology evidence="1">Single-pass membrane protein</topology>
    </subcellularLocation>
    <subcellularLocation>
        <location evidence="18">Mitochondrion outer membrane</location>
        <topology evidence="18">Single-pass membrane protein</topology>
        <orientation evidence="18">Extracellular side</orientation>
    </subcellularLocation>
    <subcellularLocation>
        <location evidence="3">Secreted</location>
    </subcellularLocation>
</comment>
<keyword evidence="12" id="KW-1133">Transmembrane helix</keyword>
<feature type="domain" description="Cytochrome b5 heme-binding" evidence="22">
    <location>
        <begin position="63"/>
        <end position="106"/>
    </location>
</feature>
<evidence type="ECO:0000256" key="4">
    <source>
        <dbReference type="ARBA" id="ARBA00022525"/>
    </source>
</evidence>
<evidence type="ECO:0000256" key="9">
    <source>
        <dbReference type="ARBA" id="ARBA00022787"/>
    </source>
</evidence>
<dbReference type="SUPFAM" id="SSF55856">
    <property type="entry name" value="Cytochrome b5-like heme/steroid binding domain"/>
    <property type="match status" value="1"/>
</dbReference>
<evidence type="ECO:0000256" key="17">
    <source>
        <dbReference type="ARBA" id="ARBA00023170"/>
    </source>
</evidence>
<evidence type="ECO:0000256" key="19">
    <source>
        <dbReference type="ARBA" id="ARBA00038357"/>
    </source>
</evidence>
<dbReference type="GO" id="GO:0005496">
    <property type="term" value="F:steroid binding"/>
    <property type="evidence" value="ECO:0007669"/>
    <property type="project" value="UniProtKB-KW"/>
</dbReference>
<dbReference type="GO" id="GO:0046872">
    <property type="term" value="F:metal ion binding"/>
    <property type="evidence" value="ECO:0007669"/>
    <property type="project" value="UniProtKB-KW"/>
</dbReference>
<evidence type="ECO:0000256" key="7">
    <source>
        <dbReference type="ARBA" id="ARBA00022692"/>
    </source>
</evidence>
<evidence type="ECO:0000256" key="13">
    <source>
        <dbReference type="ARBA" id="ARBA00023004"/>
    </source>
</evidence>
<dbReference type="GO" id="GO:0005741">
    <property type="term" value="C:mitochondrial outer membrane"/>
    <property type="evidence" value="ECO:0007669"/>
    <property type="project" value="UniProtKB-SubCell"/>
</dbReference>
<keyword evidence="6" id="KW-0754">Steroid-binding</keyword>